<keyword evidence="2" id="KW-1185">Reference proteome</keyword>
<reference evidence="1" key="1">
    <citation type="submission" date="2023-03" db="EMBL/GenBank/DDBJ databases">
        <title>Massive genome expansion in bonnet fungi (Mycena s.s.) driven by repeated elements and novel gene families across ecological guilds.</title>
        <authorList>
            <consortium name="Lawrence Berkeley National Laboratory"/>
            <person name="Harder C.B."/>
            <person name="Miyauchi S."/>
            <person name="Viragh M."/>
            <person name="Kuo A."/>
            <person name="Thoen E."/>
            <person name="Andreopoulos B."/>
            <person name="Lu D."/>
            <person name="Skrede I."/>
            <person name="Drula E."/>
            <person name="Henrissat B."/>
            <person name="Morin E."/>
            <person name="Kohler A."/>
            <person name="Barry K."/>
            <person name="LaButti K."/>
            <person name="Morin E."/>
            <person name="Salamov A."/>
            <person name="Lipzen A."/>
            <person name="Mereny Z."/>
            <person name="Hegedus B."/>
            <person name="Baldrian P."/>
            <person name="Stursova M."/>
            <person name="Weitz H."/>
            <person name="Taylor A."/>
            <person name="Grigoriev I.V."/>
            <person name="Nagy L.G."/>
            <person name="Martin F."/>
            <person name="Kauserud H."/>
        </authorList>
    </citation>
    <scope>NUCLEOTIDE SEQUENCE</scope>
    <source>
        <strain evidence="1">CBHHK002</strain>
    </source>
</reference>
<evidence type="ECO:0000313" key="2">
    <source>
        <dbReference type="Proteomes" id="UP001218218"/>
    </source>
</evidence>
<comment type="caution">
    <text evidence="1">The sequence shown here is derived from an EMBL/GenBank/DDBJ whole genome shotgun (WGS) entry which is preliminary data.</text>
</comment>
<sequence>MDTLPALYPQGWNKFTVEIPLEPSQQISDMAWTKIRPQFVSNWNSDLGSRINAILLAYSFTPKAHEKTLTTLGINLKDYGIAFDSMAGAVDGNYQGQSILARFDSEEFWTSAKLENWLLACYGTLCHGVWHTPIPPLERAQLMDYALYILPCNLATYTCSLVRRPPGHEFRGFDVLGQLDTPVPDFLGALQRYSQDIHDLVGVVRQSVRVLVS</sequence>
<dbReference type="Proteomes" id="UP001218218">
    <property type="component" value="Unassembled WGS sequence"/>
</dbReference>
<organism evidence="1 2">
    <name type="scientific">Mycena albidolilacea</name>
    <dbReference type="NCBI Taxonomy" id="1033008"/>
    <lineage>
        <taxon>Eukaryota</taxon>
        <taxon>Fungi</taxon>
        <taxon>Dikarya</taxon>
        <taxon>Basidiomycota</taxon>
        <taxon>Agaricomycotina</taxon>
        <taxon>Agaricomycetes</taxon>
        <taxon>Agaricomycetidae</taxon>
        <taxon>Agaricales</taxon>
        <taxon>Marasmiineae</taxon>
        <taxon>Mycenaceae</taxon>
        <taxon>Mycena</taxon>
    </lineage>
</organism>
<dbReference type="EMBL" id="JARIHO010000055">
    <property type="protein sequence ID" value="KAJ7318996.1"/>
    <property type="molecule type" value="Genomic_DNA"/>
</dbReference>
<protein>
    <submittedName>
        <fullName evidence="1">Uncharacterized protein</fullName>
    </submittedName>
</protein>
<dbReference type="AlphaFoldDB" id="A0AAD7EF47"/>
<evidence type="ECO:0000313" key="1">
    <source>
        <dbReference type="EMBL" id="KAJ7318996.1"/>
    </source>
</evidence>
<proteinExistence type="predicted"/>
<name>A0AAD7EF47_9AGAR</name>
<gene>
    <name evidence="1" type="ORF">DFH08DRAFT_891257</name>
</gene>
<accession>A0AAD7EF47</accession>